<evidence type="ECO:0000313" key="17">
    <source>
        <dbReference type="EMBL" id="CEP24767.1"/>
    </source>
</evidence>
<dbReference type="PANTHER" id="PTHR45748">
    <property type="entry name" value="1-PHOSPHATIDYLINOSITOL 3-PHOSPHATE 5-KINASE-RELATED"/>
    <property type="match status" value="1"/>
</dbReference>
<keyword evidence="13" id="KW-0175">Coiled coil</keyword>
<accession>A0A0H5C9N5</accession>
<gene>
    <name evidence="17" type="ORF">BN1211_5682</name>
    <name evidence="18" type="ORF">CYBJADRAFT_168417</name>
</gene>
<protein>
    <recommendedName>
        <fullName evidence="2">1-phosphatidylinositol-3-phosphate 5-kinase</fullName>
        <ecNumber evidence="2">2.7.1.150</ecNumber>
    </recommendedName>
    <alternativeName>
        <fullName evidence="10">Type III PIP kinase</fullName>
    </alternativeName>
</protein>
<dbReference type="FunFam" id="3.50.7.10:FF:000007">
    <property type="entry name" value="1-phosphatidylinositol 3-phosphate 5-kinase isoform X1"/>
    <property type="match status" value="1"/>
</dbReference>
<dbReference type="GO" id="GO:0000285">
    <property type="term" value="F:1-phosphatidylinositol-3-phosphate 5-kinase activity"/>
    <property type="evidence" value="ECO:0007669"/>
    <property type="project" value="UniProtKB-EC"/>
</dbReference>
<proteinExistence type="predicted"/>
<comment type="catalytic activity">
    <reaction evidence="1">
        <text>a 1,2-diacyl-sn-glycero-3-phospho-(1D-myo-inositol-3-phosphate) + ATP = a 1,2-diacyl-sn-glycero-3-phospho-(1D-myo-inositol-3,5-bisphosphate) + ADP + H(+)</text>
        <dbReference type="Rhea" id="RHEA:13609"/>
        <dbReference type="ChEBI" id="CHEBI:15378"/>
        <dbReference type="ChEBI" id="CHEBI:30616"/>
        <dbReference type="ChEBI" id="CHEBI:57923"/>
        <dbReference type="ChEBI" id="CHEBI:58088"/>
        <dbReference type="ChEBI" id="CHEBI:456216"/>
        <dbReference type="EC" id="2.7.1.150"/>
    </reaction>
</comment>
<dbReference type="Gene3D" id="3.30.800.10">
    <property type="entry name" value="Phosphatidylinositol Phosphate Kinase II Beta"/>
    <property type="match status" value="1"/>
</dbReference>
<feature type="compositionally biased region" description="Basic and acidic residues" evidence="14">
    <location>
        <begin position="1315"/>
        <end position="1324"/>
    </location>
</feature>
<evidence type="ECO:0000256" key="3">
    <source>
        <dbReference type="ARBA" id="ARBA00022679"/>
    </source>
</evidence>
<dbReference type="InterPro" id="IPR002423">
    <property type="entry name" value="Cpn60/GroEL/TCP-1"/>
</dbReference>
<dbReference type="SMART" id="SM00064">
    <property type="entry name" value="FYVE"/>
    <property type="match status" value="1"/>
</dbReference>
<dbReference type="GO" id="GO:0046854">
    <property type="term" value="P:phosphatidylinositol phosphate biosynthetic process"/>
    <property type="evidence" value="ECO:0007669"/>
    <property type="project" value="TreeGrafter"/>
</dbReference>
<dbReference type="EMBL" id="KV453934">
    <property type="protein sequence ID" value="ODV72478.1"/>
    <property type="molecule type" value="Genomic_DNA"/>
</dbReference>
<feature type="region of interest" description="Disordered" evidence="14">
    <location>
        <begin position="490"/>
        <end position="541"/>
    </location>
</feature>
<dbReference type="OrthoDB" id="158357at2759"/>
<evidence type="ECO:0000256" key="1">
    <source>
        <dbReference type="ARBA" id="ARBA00000768"/>
    </source>
</evidence>
<keyword evidence="4" id="KW-0479">Metal-binding</keyword>
<dbReference type="InterPro" id="IPR002498">
    <property type="entry name" value="PInositol-4-P-4/5-kinase_core"/>
</dbReference>
<evidence type="ECO:0000259" key="15">
    <source>
        <dbReference type="PROSITE" id="PS50178"/>
    </source>
</evidence>
<feature type="region of interest" description="Disordered" evidence="14">
    <location>
        <begin position="1431"/>
        <end position="1453"/>
    </location>
</feature>
<feature type="compositionally biased region" description="Low complexity" evidence="14">
    <location>
        <begin position="37"/>
        <end position="47"/>
    </location>
</feature>
<organism evidence="17 19">
    <name type="scientific">Cyberlindnera jadinii (strain ATCC 18201 / CBS 1600 / BCRC 20928 / JCM 3617 / NBRC 0987 / NRRL Y-1542)</name>
    <name type="common">Torula yeast</name>
    <name type="synonym">Candida utilis</name>
    <dbReference type="NCBI Taxonomy" id="983966"/>
    <lineage>
        <taxon>Eukaryota</taxon>
        <taxon>Fungi</taxon>
        <taxon>Dikarya</taxon>
        <taxon>Ascomycota</taxon>
        <taxon>Saccharomycotina</taxon>
        <taxon>Saccharomycetes</taxon>
        <taxon>Phaffomycetales</taxon>
        <taxon>Phaffomycetaceae</taxon>
        <taxon>Cyberlindnera</taxon>
    </lineage>
</organism>
<dbReference type="EMBL" id="CDQK01000006">
    <property type="protein sequence ID" value="CEP24767.1"/>
    <property type="molecule type" value="Genomic_DNA"/>
</dbReference>
<evidence type="ECO:0000313" key="20">
    <source>
        <dbReference type="Proteomes" id="UP000094389"/>
    </source>
</evidence>
<feature type="region of interest" description="Disordered" evidence="14">
    <location>
        <begin position="449"/>
        <end position="475"/>
    </location>
</feature>
<dbReference type="FunFam" id="3.30.40.10:FF:000283">
    <property type="entry name" value="1-phosphatidylinositol-3-phosphate 5-kinase (Fab1)"/>
    <property type="match status" value="1"/>
</dbReference>
<reference evidence="19" key="2">
    <citation type="journal article" date="2015" name="J. Biotechnol.">
        <title>The structure of the Cyberlindnera jadinii genome and its relation to Candida utilis analyzed by the occurrence of single nucleotide polymorphisms.</title>
        <authorList>
            <person name="Rupp O."/>
            <person name="Brinkrolf K."/>
            <person name="Buerth C."/>
            <person name="Kunigo M."/>
            <person name="Schneider J."/>
            <person name="Jaenicke S."/>
            <person name="Goesmann A."/>
            <person name="Puehler A."/>
            <person name="Jaeger K.-E."/>
            <person name="Ernst J.F."/>
        </authorList>
    </citation>
    <scope>NUCLEOTIDE SEQUENCE [LARGE SCALE GENOMIC DNA]</scope>
    <source>
        <strain evidence="19">ATCC 18201 / CBS 1600 / BCRC 20928 / JCM 3617 / NBRC 0987 / NRRL Y-1542</strain>
    </source>
</reference>
<dbReference type="Pfam" id="PF01504">
    <property type="entry name" value="PIP5K"/>
    <property type="match status" value="1"/>
</dbReference>
<dbReference type="GO" id="GO:0010008">
    <property type="term" value="C:endosome membrane"/>
    <property type="evidence" value="ECO:0007669"/>
    <property type="project" value="TreeGrafter"/>
</dbReference>
<dbReference type="GO" id="GO:0005524">
    <property type="term" value="F:ATP binding"/>
    <property type="evidence" value="ECO:0007669"/>
    <property type="project" value="UniProtKB-UniRule"/>
</dbReference>
<feature type="compositionally biased region" description="Polar residues" evidence="14">
    <location>
        <begin position="460"/>
        <end position="470"/>
    </location>
</feature>
<dbReference type="InterPro" id="IPR011011">
    <property type="entry name" value="Znf_FYVE_PHD"/>
</dbReference>
<dbReference type="SMART" id="SM00330">
    <property type="entry name" value="PIPKc"/>
    <property type="match status" value="1"/>
</dbReference>
<dbReference type="SUPFAM" id="SSF57903">
    <property type="entry name" value="FYVE/PHD zinc finger"/>
    <property type="match status" value="1"/>
</dbReference>
<dbReference type="SUPFAM" id="SSF56104">
    <property type="entry name" value="SAICAR synthase-like"/>
    <property type="match status" value="1"/>
</dbReference>
<feature type="compositionally biased region" description="Polar residues" evidence="14">
    <location>
        <begin position="13"/>
        <end position="31"/>
    </location>
</feature>
<evidence type="ECO:0000256" key="5">
    <source>
        <dbReference type="ARBA" id="ARBA00022741"/>
    </source>
</evidence>
<feature type="domain" description="FYVE-type" evidence="15">
    <location>
        <begin position="259"/>
        <end position="318"/>
    </location>
</feature>
<evidence type="ECO:0000256" key="6">
    <source>
        <dbReference type="ARBA" id="ARBA00022771"/>
    </source>
</evidence>
<dbReference type="CDD" id="cd03334">
    <property type="entry name" value="Fab1_TCP"/>
    <property type="match status" value="1"/>
</dbReference>
<feature type="region of interest" description="Disordered" evidence="14">
    <location>
        <begin position="1361"/>
        <end position="1382"/>
    </location>
</feature>
<feature type="compositionally biased region" description="Low complexity" evidence="14">
    <location>
        <begin position="1437"/>
        <end position="1447"/>
    </location>
</feature>
<feature type="region of interest" description="Disordered" evidence="14">
    <location>
        <begin position="1518"/>
        <end position="1545"/>
    </location>
</feature>
<keyword evidence="8" id="KW-0862">Zinc</keyword>
<dbReference type="SUPFAM" id="SSF52029">
    <property type="entry name" value="GroEL apical domain-like"/>
    <property type="match status" value="1"/>
</dbReference>
<dbReference type="InterPro" id="IPR044769">
    <property type="entry name" value="PIKfyve_PIPKc"/>
</dbReference>
<evidence type="ECO:0000313" key="18">
    <source>
        <dbReference type="EMBL" id="ODV72478.1"/>
    </source>
</evidence>
<feature type="coiled-coil region" evidence="13">
    <location>
        <begin position="1209"/>
        <end position="1236"/>
    </location>
</feature>
<dbReference type="Pfam" id="PF00118">
    <property type="entry name" value="Cpn60_TCP1"/>
    <property type="match status" value="1"/>
</dbReference>
<dbReference type="InterPro" id="IPR017455">
    <property type="entry name" value="Znf_FYVE-rel"/>
</dbReference>
<feature type="compositionally biased region" description="Polar residues" evidence="14">
    <location>
        <begin position="490"/>
        <end position="509"/>
    </location>
</feature>
<evidence type="ECO:0000313" key="19">
    <source>
        <dbReference type="Proteomes" id="UP000038830"/>
    </source>
</evidence>
<keyword evidence="9 12" id="KW-0067">ATP-binding</keyword>
<dbReference type="Gene3D" id="3.30.40.10">
    <property type="entry name" value="Zinc/RING finger domain, C3HC4 (zinc finger)"/>
    <property type="match status" value="1"/>
</dbReference>
<keyword evidence="20" id="KW-1185">Reference proteome</keyword>
<keyword evidence="7 12" id="KW-0418">Kinase</keyword>
<keyword evidence="5 12" id="KW-0547">Nucleotide-binding</keyword>
<feature type="compositionally biased region" description="Polar residues" evidence="14">
    <location>
        <begin position="341"/>
        <end position="361"/>
    </location>
</feature>
<dbReference type="InterPro" id="IPR027483">
    <property type="entry name" value="PInositol-4-P-4/5-kinase_C_sf"/>
</dbReference>
<evidence type="ECO:0000256" key="12">
    <source>
        <dbReference type="PROSITE-ProRule" id="PRU00781"/>
    </source>
</evidence>
<evidence type="ECO:0000256" key="4">
    <source>
        <dbReference type="ARBA" id="ARBA00022723"/>
    </source>
</evidence>
<evidence type="ECO:0000256" key="11">
    <source>
        <dbReference type="PROSITE-ProRule" id="PRU00091"/>
    </source>
</evidence>
<dbReference type="EC" id="2.7.1.150" evidence="2"/>
<feature type="region of interest" description="Disordered" evidence="14">
    <location>
        <begin position="1"/>
        <end position="69"/>
    </location>
</feature>
<dbReference type="PROSITE" id="PS51455">
    <property type="entry name" value="PIPK"/>
    <property type="match status" value="1"/>
</dbReference>
<dbReference type="FunFam" id="3.30.810.10:FF:000001">
    <property type="entry name" value="1-phosphatidylinositol 3-phosphate 5-kinase FAB1"/>
    <property type="match status" value="1"/>
</dbReference>
<evidence type="ECO:0000256" key="10">
    <source>
        <dbReference type="ARBA" id="ARBA00075294"/>
    </source>
</evidence>
<evidence type="ECO:0000256" key="9">
    <source>
        <dbReference type="ARBA" id="ARBA00022840"/>
    </source>
</evidence>
<keyword evidence="3 12" id="KW-0808">Transferase</keyword>
<dbReference type="InterPro" id="IPR027409">
    <property type="entry name" value="GroEL-like_apical_dom_sf"/>
</dbReference>
<dbReference type="STRING" id="983966.A0A0H5C9N5"/>
<feature type="domain" description="PIPK" evidence="16">
    <location>
        <begin position="1582"/>
        <end position="1912"/>
    </location>
</feature>
<accession>A0A1E4RYZ2</accession>
<dbReference type="GO" id="GO:0000329">
    <property type="term" value="C:fungal-type vacuole membrane"/>
    <property type="evidence" value="ECO:0007669"/>
    <property type="project" value="TreeGrafter"/>
</dbReference>
<dbReference type="Proteomes" id="UP000094389">
    <property type="component" value="Unassembled WGS sequence"/>
</dbReference>
<dbReference type="Gene3D" id="3.30.810.10">
    <property type="entry name" value="2-Layer Sandwich"/>
    <property type="match status" value="1"/>
</dbReference>
<name>A0A0H5C9N5_CYBJN</name>
<dbReference type="PANTHER" id="PTHR45748:SF7">
    <property type="entry name" value="1-PHOSPHATIDYLINOSITOL 3-PHOSPHATE 5-KINASE-RELATED"/>
    <property type="match status" value="1"/>
</dbReference>
<evidence type="ECO:0000256" key="7">
    <source>
        <dbReference type="ARBA" id="ARBA00022777"/>
    </source>
</evidence>
<dbReference type="Gene3D" id="3.50.7.10">
    <property type="entry name" value="GroEL"/>
    <property type="match status" value="1"/>
</dbReference>
<dbReference type="PROSITE" id="PS50178">
    <property type="entry name" value="ZF_FYVE"/>
    <property type="match status" value="1"/>
</dbReference>
<dbReference type="Proteomes" id="UP000038830">
    <property type="component" value="Unassembled WGS sequence"/>
</dbReference>
<dbReference type="InterPro" id="IPR013083">
    <property type="entry name" value="Znf_RING/FYVE/PHD"/>
</dbReference>
<evidence type="ECO:0000256" key="13">
    <source>
        <dbReference type="SAM" id="Coils"/>
    </source>
</evidence>
<dbReference type="OMA" id="QSVWNDT"/>
<dbReference type="InterPro" id="IPR027484">
    <property type="entry name" value="PInositol-4-P-5-kinase_N"/>
</dbReference>
<keyword evidence="6 11" id="KW-0863">Zinc-finger</keyword>
<reference evidence="17" key="1">
    <citation type="submission" date="2014-12" db="EMBL/GenBank/DDBJ databases">
        <authorList>
            <person name="Jaenicke S."/>
        </authorList>
    </citation>
    <scope>NUCLEOTIDE SEQUENCE [LARGE SCALE GENOMIC DNA]</scope>
    <source>
        <strain evidence="17">CBS1600</strain>
    </source>
</reference>
<evidence type="ECO:0000259" key="16">
    <source>
        <dbReference type="PROSITE" id="PS51455"/>
    </source>
</evidence>
<dbReference type="InterPro" id="IPR000306">
    <property type="entry name" value="Znf_FYVE"/>
</dbReference>
<dbReference type="GO" id="GO:0008270">
    <property type="term" value="F:zinc ion binding"/>
    <property type="evidence" value="ECO:0007669"/>
    <property type="project" value="UniProtKB-KW"/>
</dbReference>
<dbReference type="CDD" id="cd17300">
    <property type="entry name" value="PIPKc_PIKfyve"/>
    <property type="match status" value="1"/>
</dbReference>
<reference evidence="18 20" key="3">
    <citation type="journal article" date="2016" name="Proc. Natl. Acad. Sci. U.S.A.">
        <title>Comparative genomics of biotechnologically important yeasts.</title>
        <authorList>
            <person name="Riley R."/>
            <person name="Haridas S."/>
            <person name="Wolfe K.H."/>
            <person name="Lopes M.R."/>
            <person name="Hittinger C.T."/>
            <person name="Goeker M."/>
            <person name="Salamov A.A."/>
            <person name="Wisecaver J.H."/>
            <person name="Long T.M."/>
            <person name="Calvey C.H."/>
            <person name="Aerts A.L."/>
            <person name="Barry K.W."/>
            <person name="Choi C."/>
            <person name="Clum A."/>
            <person name="Coughlan A.Y."/>
            <person name="Deshpande S."/>
            <person name="Douglass A.P."/>
            <person name="Hanson S.J."/>
            <person name="Klenk H.-P."/>
            <person name="LaButti K.M."/>
            <person name="Lapidus A."/>
            <person name="Lindquist E.A."/>
            <person name="Lipzen A.M."/>
            <person name="Meier-Kolthoff J.P."/>
            <person name="Ohm R.A."/>
            <person name="Otillar R.P."/>
            <person name="Pangilinan J.L."/>
            <person name="Peng Y."/>
            <person name="Rokas A."/>
            <person name="Rosa C.A."/>
            <person name="Scheuner C."/>
            <person name="Sibirny A.A."/>
            <person name="Slot J.C."/>
            <person name="Stielow J.B."/>
            <person name="Sun H."/>
            <person name="Kurtzman C.P."/>
            <person name="Blackwell M."/>
            <person name="Grigoriev I.V."/>
            <person name="Jeffries T.W."/>
        </authorList>
    </citation>
    <scope>NUCLEOTIDE SEQUENCE [LARGE SCALE GENOMIC DNA]</scope>
    <source>
        <strain evidence="20">ATCC 18201 / CBS 1600 / BCRC 20928 / JCM 3617 / NBRC 0987 / NRRL Y-1542</strain>
        <strain evidence="18">NRRL Y-1542</strain>
    </source>
</reference>
<feature type="region of interest" description="Disordered" evidence="14">
    <location>
        <begin position="341"/>
        <end position="381"/>
    </location>
</feature>
<evidence type="ECO:0000256" key="2">
    <source>
        <dbReference type="ARBA" id="ARBA00012009"/>
    </source>
</evidence>
<feature type="region of interest" description="Disordered" evidence="14">
    <location>
        <begin position="1301"/>
        <end position="1324"/>
    </location>
</feature>
<evidence type="ECO:0000256" key="14">
    <source>
        <dbReference type="SAM" id="MobiDB-lite"/>
    </source>
</evidence>
<dbReference type="FunFam" id="3.30.800.10:FF:000005">
    <property type="entry name" value="1-phosphatidylinositol-3-phosphate 5-kinase (Fab1)"/>
    <property type="match status" value="1"/>
</dbReference>
<evidence type="ECO:0000256" key="8">
    <source>
        <dbReference type="ARBA" id="ARBA00022833"/>
    </source>
</evidence>
<dbReference type="GO" id="GO:0032266">
    <property type="term" value="F:phosphatidylinositol-3-phosphate binding"/>
    <property type="evidence" value="ECO:0007669"/>
    <property type="project" value="UniProtKB-ARBA"/>
</dbReference>
<dbReference type="Pfam" id="PF01363">
    <property type="entry name" value="FYVE"/>
    <property type="match status" value="1"/>
</dbReference>
<sequence>MTDSGGNPKNFRNELSSLSNMEAQQWESPATSEVPHGEQLGHQLEQQLRQKKEQQEEQQTEQLHGHRSIQQAFQDTQLSMGDTNITSLSSSITASANNSSTAVNQLIETTASSIHSARPSEAASLYTTTTTNTAELKDSKRLNTVKATSEGLRLSTFEPATTLSQVTSTVGVKNSSRPASVFNSSVPNRSSVHEKSIPIAINRHPQHSQHRFDDDNISQMSTSSLATSLSKSFLFGFLNNKKKVNKTGGLISKEYWMKDETSNECFICSRPFTTFRRKHHCRICGQIFCSACTTLISGEKFNHSGRMRVCKTCLSFANEYNDSSDESSFIEENSFADKTQTLDQDQDSLRASTPDDNSTPILTAPTPPPRMAIPATRNGESVEIPVSRSLNSRMSSLHTTNFGRRKNFSRQDESNHLSSFAVNTSRNPIETSFAEYVKTHGVAGAFNFNNDSSERYENSVVDSNTPSHLYSDSEDENSMSIYAALNLNRSETEPLSSENKQRLTRSNTRSMERAQASLYRMKNRRKSKCNPRPQLQRSPMCGSEINSSALALSSPILSSPTLNVVTQEPLSPNEFKSELNAVCEMHFKNIMNQVLNDEEVPEVSKWEDVLTPILHNIEDIEYDVKTGDNMDIRQHIKLKRLNGGKASDTHVVNGVIFSKTLALKTMPRHISNPRIALIMFPLEYMKTGQHFMSLEPIIHQEREYIHKLVGRILALNPDVVFVGATVSGLALKLLEESNVAVAYNMKPQVIERIARMTRADIVTTMDKLALNLRLGTCSSLDVKTYAYRTMTKTMIFLTGCDHQLGATILLRGGDEDLLRKVKESTEFMVYALCNLKLESAFYRDSFIYLSQDFYTKMIENKTKQDIDGYGGAFLKLLGERILSVSPTVKFDPPFLLTRAREIEAKIVAMSSLKERVDHKCFTIKDGLEDLKPFIESLDRPPEEIQRITSYLVDKKIELLNERFSTRSRQWELFTSFCPNMLNPQRHQNIGFLYSMVCMKNSTPCVGPVTLQIDYYWDNDMTLAQYVEHLTSCANTLCTEGCGVSQKDHYRTYVHGDGKLDVIIEPFSTRIPTVPNVILTWSYCKVCGHTSPFLPMSETTSKFSFGKFLELIFWSERNSSTNLGNCSHDFAKDHIKYFTLNDLTVRIEYSKVDLLELIVPRPKLLWRPQTNVQFKIDNYSQVKEKTQLFFSSVSARLTRVKVDSISNDKMEAGQKRIEQLKQQVSEQQKEVESKIEKIYNTSDPGDYLQLNSVLRFVQDLSVEWDEEFARFEADYLPSEKDIARITAQQLKRFFLDNEKTDESDADDKSVISQSSELKEKNAEPKDITTVKTPTSTVEHRVSPKGRVLEEVNKFERLASENEVDTLSDRKTISGSATPTRPSKLRQISGEIPKLPRAKSFGIQEGISGFDVPRPTFRPRFGISTKDLELQLQEGRQRSLSSNSSPTLSKFDTSKEDSKVMKLTNYFDQIHFETLSKEFEMRREKERLKLIQNRYKAAPVSSSKPIVEIYKNVDDAVNEEDADDLKISSNKPVDGDENESGTRLDNGVKDESLKSAIGPTEKVSLMKTLASFWADRSATLWKPLEYPLSSSEHIFADSDVIVREDEPTSLIAFCLSSSDYVQRYESFDDDLESTMLKKTSVHLKYQFQDGDTQLSCKLFFAEQFEAFRRKCGLQDNFVRSLARCIKWNSTGGKSGSAFLKTLDDRFVIKGLSTSELDSFVKFAQSYFEYMAQALFHDLPTVIAKIFGFYQIHMKNPYTGKTIKIDVLIMENLFYQSPKNLRIFDLKGSMRNRHVEQTGKENEVLLDENMVEYIYESPLFVRQYDKKLLRSSLWNDTIFLSKVNVMDYSLVIGIDDENQTLTVGIIDCIRTFTWDKKLESWVKEKGLVGGGTKEPTVVTPRQYKNRFREAMDRYILMVPDCWYQDTGR</sequence>